<dbReference type="InterPro" id="IPR001296">
    <property type="entry name" value="Glyco_trans_1"/>
</dbReference>
<dbReference type="EMBL" id="BMMK01000060">
    <property type="protein sequence ID" value="GGM83198.1"/>
    <property type="molecule type" value="Genomic_DNA"/>
</dbReference>
<evidence type="ECO:0000313" key="6">
    <source>
        <dbReference type="Proteomes" id="UP000637578"/>
    </source>
</evidence>
<dbReference type="CDD" id="cd03801">
    <property type="entry name" value="GT4_PimA-like"/>
    <property type="match status" value="1"/>
</dbReference>
<gene>
    <name evidence="5" type="ORF">GCM10012275_62260</name>
</gene>
<evidence type="ECO:0000259" key="3">
    <source>
        <dbReference type="Pfam" id="PF00534"/>
    </source>
</evidence>
<accession>A0A8J3CIX9</accession>
<dbReference type="AlphaFoldDB" id="A0A8J3CIX9"/>
<dbReference type="GO" id="GO:0009103">
    <property type="term" value="P:lipopolysaccharide biosynthetic process"/>
    <property type="evidence" value="ECO:0007669"/>
    <property type="project" value="TreeGrafter"/>
</dbReference>
<evidence type="ECO:0000313" key="5">
    <source>
        <dbReference type="EMBL" id="GGM83198.1"/>
    </source>
</evidence>
<dbReference type="InterPro" id="IPR028098">
    <property type="entry name" value="Glyco_trans_4-like_N"/>
</dbReference>
<keyword evidence="2 5" id="KW-0808">Transferase</keyword>
<dbReference type="Pfam" id="PF00534">
    <property type="entry name" value="Glycos_transf_1"/>
    <property type="match status" value="1"/>
</dbReference>
<name>A0A8J3CIX9_9PSEU</name>
<dbReference type="SUPFAM" id="SSF53756">
    <property type="entry name" value="UDP-Glycosyltransferase/glycogen phosphorylase"/>
    <property type="match status" value="1"/>
</dbReference>
<feature type="domain" description="Glycosyl transferase family 1" evidence="3">
    <location>
        <begin position="171"/>
        <end position="326"/>
    </location>
</feature>
<organism evidence="5 6">
    <name type="scientific">Longimycelium tulufanense</name>
    <dbReference type="NCBI Taxonomy" id="907463"/>
    <lineage>
        <taxon>Bacteria</taxon>
        <taxon>Bacillati</taxon>
        <taxon>Actinomycetota</taxon>
        <taxon>Actinomycetes</taxon>
        <taxon>Pseudonocardiales</taxon>
        <taxon>Pseudonocardiaceae</taxon>
        <taxon>Longimycelium</taxon>
    </lineage>
</organism>
<dbReference type="PANTHER" id="PTHR46401">
    <property type="entry name" value="GLYCOSYLTRANSFERASE WBBK-RELATED"/>
    <property type="match status" value="1"/>
</dbReference>
<reference evidence="5" key="2">
    <citation type="submission" date="2020-09" db="EMBL/GenBank/DDBJ databases">
        <authorList>
            <person name="Sun Q."/>
            <person name="Zhou Y."/>
        </authorList>
    </citation>
    <scope>NUCLEOTIDE SEQUENCE</scope>
    <source>
        <strain evidence="5">CGMCC 4.5737</strain>
    </source>
</reference>
<proteinExistence type="predicted"/>
<dbReference type="GO" id="GO:0016757">
    <property type="term" value="F:glycosyltransferase activity"/>
    <property type="evidence" value="ECO:0007669"/>
    <property type="project" value="UniProtKB-KW"/>
</dbReference>
<protein>
    <submittedName>
        <fullName evidence="5">Glycosyl transferase</fullName>
    </submittedName>
</protein>
<keyword evidence="6" id="KW-1185">Reference proteome</keyword>
<comment type="caution">
    <text evidence="5">The sequence shown here is derived from an EMBL/GenBank/DDBJ whole genome shotgun (WGS) entry which is preliminary data.</text>
</comment>
<evidence type="ECO:0000256" key="2">
    <source>
        <dbReference type="ARBA" id="ARBA00022679"/>
    </source>
</evidence>
<dbReference type="Proteomes" id="UP000637578">
    <property type="component" value="Unassembled WGS sequence"/>
</dbReference>
<feature type="domain" description="Glycosyltransferase subfamily 4-like N-terminal" evidence="4">
    <location>
        <begin position="44"/>
        <end position="159"/>
    </location>
</feature>
<evidence type="ECO:0000256" key="1">
    <source>
        <dbReference type="ARBA" id="ARBA00022676"/>
    </source>
</evidence>
<sequence length="354" mass="37511">MHVVLPGDIDDRTVPSGGNVYDRRVCEELVELGVSVRETAIPGGWPRPDPATRTKLARALAGFPDGAVVLLDGLVACGVPDVVVAHARRLRLVVLVHLPLADETGLAPALAAELDAAERRCLRAASAVVATSPWAARRLVHHHGLAERGVHTVTPGTDPAPLAPGTDGASRLLCVASVTPRKGHDLLVEALAAVADLPWSCECVGPLRRDPAHVTRLRRLIERHELGDRVRLVGPRTGDQLAGAYAAADLAVLPSRAETYGMVVTEALARGIPVLATAVCGVPETLGQAPGGGVPGLLVPPGDARALAVGLRRWLGDDDLRQDLRRLAWRRREALATWSESAREMAHVLATLRE</sequence>
<reference evidence="5" key="1">
    <citation type="journal article" date="2014" name="Int. J. Syst. Evol. Microbiol.">
        <title>Complete genome sequence of Corynebacterium casei LMG S-19264T (=DSM 44701T), isolated from a smear-ripened cheese.</title>
        <authorList>
            <consortium name="US DOE Joint Genome Institute (JGI-PGF)"/>
            <person name="Walter F."/>
            <person name="Albersmeier A."/>
            <person name="Kalinowski J."/>
            <person name="Ruckert C."/>
        </authorList>
    </citation>
    <scope>NUCLEOTIDE SEQUENCE</scope>
    <source>
        <strain evidence="5">CGMCC 4.5737</strain>
    </source>
</reference>
<dbReference type="PANTHER" id="PTHR46401:SF2">
    <property type="entry name" value="GLYCOSYLTRANSFERASE WBBK-RELATED"/>
    <property type="match status" value="1"/>
</dbReference>
<dbReference type="RefSeq" id="WP_229686906.1">
    <property type="nucleotide sequence ID" value="NZ_BMMK01000060.1"/>
</dbReference>
<dbReference type="Gene3D" id="3.40.50.2000">
    <property type="entry name" value="Glycogen Phosphorylase B"/>
    <property type="match status" value="2"/>
</dbReference>
<dbReference type="Pfam" id="PF13439">
    <property type="entry name" value="Glyco_transf_4"/>
    <property type="match status" value="1"/>
</dbReference>
<keyword evidence="1" id="KW-0328">Glycosyltransferase</keyword>
<evidence type="ECO:0000259" key="4">
    <source>
        <dbReference type="Pfam" id="PF13439"/>
    </source>
</evidence>